<dbReference type="PROSITE" id="PS50011">
    <property type="entry name" value="PROTEIN_KINASE_DOM"/>
    <property type="match status" value="1"/>
</dbReference>
<comment type="subcellular location">
    <subcellularLocation>
        <location evidence="1">Nucleus</location>
    </subcellularLocation>
</comment>
<evidence type="ECO:0000256" key="2">
    <source>
        <dbReference type="ARBA" id="ARBA00012513"/>
    </source>
</evidence>
<feature type="region of interest" description="Disordered" evidence="18">
    <location>
        <begin position="149"/>
        <end position="170"/>
    </location>
</feature>
<dbReference type="Gene3D" id="1.10.510.10">
    <property type="entry name" value="Transferase(Phosphotransferase) domain 1"/>
    <property type="match status" value="1"/>
</dbReference>
<sequence length="1295" mass="140320">MERSWVYRQVVDCVSAVADSSSSSGGACLLADCGQGGRRVLCDGQGGRAVSPQPPQAHVPSEPPLLSTFTTPQLHPISTVVPGSCGVAPYNPYFANVYFYPAVKYIIKNETPNGELKAFTNILKCVETESGGLSGHGIADGVGGAAGNPINPKQYNNSHHGGAKLKRPSAAGRDGDYQLVQHEVLFSMTSQTHYEVLEFLGRGTFGQVVKCWKKGTNEIVAIKILKNHPSYARQGQIEVSILSRLSQENADEFNFVRAYECFQHRNHTCLVFEMLEQNLYDFLKQNKFSPLPLKYIRPILQQVLTALLKLKQLGLIHADLKPENIMLVDPIRQPYRVKVIDFGSASHVSKAVCNTYLQSDIQAPEIILGETTFCEAIDMWSLGCVIAELFLGWPLYPGSSEYDQIRIFSQHRVLPTGIMLTLHRKLQNSTYPFWRLKTPEEHEAETGIKSKEARKYIFNCLDDIGQVNVPTDLEGGELLAEKADRREFIDLLKRMLTMDQERRITPGEALNHAFVTLAHLVDYAHCSNVKSSVQMMEVCRRNGGNGYVPASNQGPSAPPLVANLVPTSAANVALAFPPTLANQVAAAAAAAQQQYVPVSMVDQSSRQMLVTGVQTSWSGGRQVAVIPSFMASCSSCCCPAHSWPSSHGHGLQQPLIPDSAEWGRPLLVDSAALIQVNNSYRDQRHCLPVELTDMYEPTGIVDGPWGKRNGGISVGVPANPVSGTSAMKNPQMVLTTGPPQHPVQPPLAHQTSSYSTLSYTAGATGGSNGNNRTMGNSIPAHSKVHHYPNGSQYVSHFDGVKKGNDNVSQLSPVKKRVKESSPHNHNGNWNNNQPAHSSSKHYSSYHGLNQPKLETNSNNYNGGGHSTSTHTNNANHTHHNGTSNANSVNNNHHGNANGNSGHGNNSSSKNNSNNNNNLRQPTITIRDTPSPAVSVITISDSDDEAPSCRDRTCSACIITSQRPELGVGTVVDGMLFSCVTGDSDEEQKSPQKSHNHNHNLQPPQVQINIAPTPHGHNGQNHYNKDTNGSNGSLNNVKNINTMRDVKPEIITTSYASQKKRLLVKAQSECLIGMKQEPGLMATPNCNSVESDSPKSANKNYNNHRDSFNAIPAHHSSLGANYTVKGHSSNGCNGPGSSSSSASSSGRNGALNADFHTHHHQPQVPPPAHHHHHSGRSEVLRSQEINHPQLIREAHGIKASTAWGPNSLPTHSYRQEMTGTRHLSPQPPRHVMIPGRGISPHPAPPPAPPPTIYATPSQELYRRANHGGGSAVYVAGGQQSSHVAASAYQLSPFASG</sequence>
<evidence type="ECO:0000256" key="13">
    <source>
        <dbReference type="ARBA" id="ARBA00023242"/>
    </source>
</evidence>
<evidence type="ECO:0000256" key="6">
    <source>
        <dbReference type="ARBA" id="ARBA00022679"/>
    </source>
</evidence>
<dbReference type="InterPro" id="IPR008271">
    <property type="entry name" value="Ser/Thr_kinase_AS"/>
</dbReference>
<evidence type="ECO:0000259" key="19">
    <source>
        <dbReference type="PROSITE" id="PS50011"/>
    </source>
</evidence>
<protein>
    <recommendedName>
        <fullName evidence="2">non-specific serine/threonine protein kinase</fullName>
        <ecNumber evidence="2">2.7.11.1</ecNumber>
    </recommendedName>
</protein>
<dbReference type="GO" id="GO:0004713">
    <property type="term" value="F:protein tyrosine kinase activity"/>
    <property type="evidence" value="ECO:0007669"/>
    <property type="project" value="TreeGrafter"/>
</dbReference>
<keyword evidence="6" id="KW-0808">Transferase</keyword>
<evidence type="ECO:0000256" key="12">
    <source>
        <dbReference type="ARBA" id="ARBA00023163"/>
    </source>
</evidence>
<keyword evidence="13" id="KW-0539">Nucleus</keyword>
<comment type="similarity">
    <text evidence="16">Belongs to the protein kinase superfamily. CMGC Ser/Thr protein kinase family. HIPK subfamily.</text>
</comment>
<dbReference type="InterPro" id="IPR000719">
    <property type="entry name" value="Prot_kinase_dom"/>
</dbReference>
<keyword evidence="12" id="KW-0804">Transcription</keyword>
<dbReference type="GO" id="GO:0004674">
    <property type="term" value="F:protein serine/threonine kinase activity"/>
    <property type="evidence" value="ECO:0007669"/>
    <property type="project" value="UniProtKB-KW"/>
</dbReference>
<evidence type="ECO:0000256" key="3">
    <source>
        <dbReference type="ARBA" id="ARBA00022499"/>
    </source>
</evidence>
<evidence type="ECO:0000256" key="9">
    <source>
        <dbReference type="ARBA" id="ARBA00022840"/>
    </source>
</evidence>
<feature type="region of interest" description="Disordered" evidence="18">
    <location>
        <begin position="1127"/>
        <end position="1179"/>
    </location>
</feature>
<evidence type="ECO:0000256" key="4">
    <source>
        <dbReference type="ARBA" id="ARBA00022527"/>
    </source>
</evidence>
<gene>
    <name evidence="20" type="ORF">Ocin01_02488</name>
</gene>
<feature type="compositionally biased region" description="Low complexity" evidence="18">
    <location>
        <begin position="823"/>
        <end position="846"/>
    </location>
</feature>
<keyword evidence="10" id="KW-0832">Ubl conjugation</keyword>
<evidence type="ECO:0000256" key="16">
    <source>
        <dbReference type="ARBA" id="ARBA00061380"/>
    </source>
</evidence>
<feature type="compositionally biased region" description="Polar residues" evidence="18">
    <location>
        <begin position="998"/>
        <end position="1009"/>
    </location>
</feature>
<feature type="region of interest" description="Disordered" evidence="18">
    <location>
        <begin position="1081"/>
        <end position="1111"/>
    </location>
</feature>
<dbReference type="GO" id="GO:0005654">
    <property type="term" value="C:nucleoplasm"/>
    <property type="evidence" value="ECO:0007669"/>
    <property type="project" value="UniProtKB-ARBA"/>
</dbReference>
<feature type="region of interest" description="Disordered" evidence="18">
    <location>
        <begin position="981"/>
        <end position="1033"/>
    </location>
</feature>
<dbReference type="Gene3D" id="3.30.200.20">
    <property type="entry name" value="Phosphorylase Kinase, domain 1"/>
    <property type="match status" value="1"/>
</dbReference>
<keyword evidence="20" id="KW-0371">Homeobox</keyword>
<dbReference type="STRING" id="48709.A0A1D2NFX1"/>
<evidence type="ECO:0000256" key="8">
    <source>
        <dbReference type="ARBA" id="ARBA00022777"/>
    </source>
</evidence>
<dbReference type="Pfam" id="PF00069">
    <property type="entry name" value="Pkinase"/>
    <property type="match status" value="1"/>
</dbReference>
<evidence type="ECO:0000256" key="17">
    <source>
        <dbReference type="PROSITE-ProRule" id="PRU10141"/>
    </source>
</evidence>
<keyword evidence="4" id="KW-0723">Serine/threonine-protein kinase</keyword>
<keyword evidence="5" id="KW-0597">Phosphoprotein</keyword>
<evidence type="ECO:0000313" key="21">
    <source>
        <dbReference type="Proteomes" id="UP000094527"/>
    </source>
</evidence>
<evidence type="ECO:0000256" key="1">
    <source>
        <dbReference type="ARBA" id="ARBA00004123"/>
    </source>
</evidence>
<dbReference type="FunFam" id="1.10.510.10:FF:000029">
    <property type="entry name" value="Homeodomain-interacting protein kinase 2 isoform 1"/>
    <property type="match status" value="1"/>
</dbReference>
<dbReference type="CDD" id="cd14211">
    <property type="entry name" value="STKc_HIPK"/>
    <property type="match status" value="1"/>
</dbReference>
<reference evidence="20 21" key="1">
    <citation type="journal article" date="2016" name="Genome Biol. Evol.">
        <title>Gene Family Evolution Reflects Adaptation to Soil Environmental Stressors in the Genome of the Collembolan Orchesella cincta.</title>
        <authorList>
            <person name="Faddeeva-Vakhrusheva A."/>
            <person name="Derks M.F."/>
            <person name="Anvar S.Y."/>
            <person name="Agamennone V."/>
            <person name="Suring W."/>
            <person name="Smit S."/>
            <person name="van Straalen N.M."/>
            <person name="Roelofs D."/>
        </authorList>
    </citation>
    <scope>NUCLEOTIDE SEQUENCE [LARGE SCALE GENOMIC DNA]</scope>
    <source>
        <tissue evidence="20">Mixed pool</tissue>
    </source>
</reference>
<dbReference type="GO" id="GO:0005524">
    <property type="term" value="F:ATP binding"/>
    <property type="evidence" value="ECO:0007669"/>
    <property type="project" value="UniProtKB-UniRule"/>
</dbReference>
<feature type="compositionally biased region" description="Polar residues" evidence="18">
    <location>
        <begin position="918"/>
        <end position="927"/>
    </location>
</feature>
<dbReference type="SMART" id="SM00220">
    <property type="entry name" value="S_TKc"/>
    <property type="match status" value="1"/>
</dbReference>
<comment type="catalytic activity">
    <reaction evidence="15">
        <text>L-seryl-[protein] + ATP = O-phospho-L-seryl-[protein] + ADP + H(+)</text>
        <dbReference type="Rhea" id="RHEA:17989"/>
        <dbReference type="Rhea" id="RHEA-COMP:9863"/>
        <dbReference type="Rhea" id="RHEA-COMP:11604"/>
        <dbReference type="ChEBI" id="CHEBI:15378"/>
        <dbReference type="ChEBI" id="CHEBI:29999"/>
        <dbReference type="ChEBI" id="CHEBI:30616"/>
        <dbReference type="ChEBI" id="CHEBI:83421"/>
        <dbReference type="ChEBI" id="CHEBI:456216"/>
        <dbReference type="EC" id="2.7.11.1"/>
    </reaction>
</comment>
<keyword evidence="3" id="KW-1017">Isopeptide bond</keyword>
<comment type="caution">
    <text evidence="20">The sequence shown here is derived from an EMBL/GenBank/DDBJ whole genome shotgun (WGS) entry which is preliminary data.</text>
</comment>
<name>A0A1D2NFX1_ORCCI</name>
<keyword evidence="21" id="KW-1185">Reference proteome</keyword>
<feature type="binding site" evidence="17">
    <location>
        <position position="223"/>
    </location>
    <ligand>
        <name>ATP</name>
        <dbReference type="ChEBI" id="CHEBI:30616"/>
    </ligand>
</feature>
<dbReference type="GO" id="GO:0003677">
    <property type="term" value="F:DNA binding"/>
    <property type="evidence" value="ECO:0007669"/>
    <property type="project" value="UniProtKB-KW"/>
</dbReference>
<feature type="domain" description="Protein kinase" evidence="19">
    <location>
        <begin position="194"/>
        <end position="515"/>
    </location>
</feature>
<evidence type="ECO:0000256" key="14">
    <source>
        <dbReference type="ARBA" id="ARBA00047899"/>
    </source>
</evidence>
<dbReference type="PROSITE" id="PS00107">
    <property type="entry name" value="PROTEIN_KINASE_ATP"/>
    <property type="match status" value="1"/>
</dbReference>
<accession>A0A1D2NFX1</accession>
<comment type="catalytic activity">
    <reaction evidence="14">
        <text>L-threonyl-[protein] + ATP = O-phospho-L-threonyl-[protein] + ADP + H(+)</text>
        <dbReference type="Rhea" id="RHEA:46608"/>
        <dbReference type="Rhea" id="RHEA-COMP:11060"/>
        <dbReference type="Rhea" id="RHEA-COMP:11605"/>
        <dbReference type="ChEBI" id="CHEBI:15378"/>
        <dbReference type="ChEBI" id="CHEBI:30013"/>
        <dbReference type="ChEBI" id="CHEBI:30616"/>
        <dbReference type="ChEBI" id="CHEBI:61977"/>
        <dbReference type="ChEBI" id="CHEBI:456216"/>
        <dbReference type="EC" id="2.7.11.1"/>
    </reaction>
</comment>
<dbReference type="GO" id="GO:0005737">
    <property type="term" value="C:cytoplasm"/>
    <property type="evidence" value="ECO:0007669"/>
    <property type="project" value="UniProtKB-ARBA"/>
</dbReference>
<dbReference type="EMBL" id="LJIJ01000053">
    <property type="protein sequence ID" value="ODN04159.1"/>
    <property type="molecule type" value="Genomic_DNA"/>
</dbReference>
<keyword evidence="8 20" id="KW-0418">Kinase</keyword>
<dbReference type="InterPro" id="IPR017441">
    <property type="entry name" value="Protein_kinase_ATP_BS"/>
</dbReference>
<keyword evidence="9 17" id="KW-0067">ATP-binding</keyword>
<keyword evidence="20" id="KW-0238">DNA-binding</keyword>
<feature type="compositionally biased region" description="Low complexity" evidence="18">
    <location>
        <begin position="866"/>
        <end position="917"/>
    </location>
</feature>
<proteinExistence type="inferred from homology"/>
<feature type="region of interest" description="Disordered" evidence="18">
    <location>
        <begin position="758"/>
        <end position="931"/>
    </location>
</feature>
<feature type="compositionally biased region" description="Polar residues" evidence="18">
    <location>
        <begin position="1083"/>
        <end position="1100"/>
    </location>
</feature>
<feature type="compositionally biased region" description="Polar residues" evidence="18">
    <location>
        <begin position="1017"/>
        <end position="1033"/>
    </location>
</feature>
<dbReference type="PANTHER" id="PTHR24058">
    <property type="entry name" value="DUAL SPECIFICITY PROTEIN KINASE"/>
    <property type="match status" value="1"/>
</dbReference>
<dbReference type="OrthoDB" id="10030361at2759"/>
<dbReference type="FunFam" id="3.30.200.20:FF:000022">
    <property type="entry name" value="Homeodomain-interacting protein kinase 2 isoform 1"/>
    <property type="match status" value="1"/>
</dbReference>
<evidence type="ECO:0000256" key="18">
    <source>
        <dbReference type="SAM" id="MobiDB-lite"/>
    </source>
</evidence>
<dbReference type="SUPFAM" id="SSF56112">
    <property type="entry name" value="Protein kinase-like (PK-like)"/>
    <property type="match status" value="1"/>
</dbReference>
<keyword evidence="11" id="KW-0805">Transcription regulation</keyword>
<feature type="region of interest" description="Disordered" evidence="18">
    <location>
        <begin position="1217"/>
        <end position="1253"/>
    </location>
</feature>
<feature type="compositionally biased region" description="Low complexity" evidence="18">
    <location>
        <begin position="1127"/>
        <end position="1148"/>
    </location>
</feature>
<organism evidence="20 21">
    <name type="scientific">Orchesella cincta</name>
    <name type="common">Springtail</name>
    <name type="synonym">Podura cincta</name>
    <dbReference type="NCBI Taxonomy" id="48709"/>
    <lineage>
        <taxon>Eukaryota</taxon>
        <taxon>Metazoa</taxon>
        <taxon>Ecdysozoa</taxon>
        <taxon>Arthropoda</taxon>
        <taxon>Hexapoda</taxon>
        <taxon>Collembola</taxon>
        <taxon>Entomobryomorpha</taxon>
        <taxon>Entomobryoidea</taxon>
        <taxon>Orchesellidae</taxon>
        <taxon>Orchesellinae</taxon>
        <taxon>Orchesella</taxon>
    </lineage>
</organism>
<evidence type="ECO:0000256" key="11">
    <source>
        <dbReference type="ARBA" id="ARBA00023015"/>
    </source>
</evidence>
<dbReference type="EC" id="2.7.11.1" evidence="2"/>
<dbReference type="InterPro" id="IPR050494">
    <property type="entry name" value="Ser_Thr_dual-spec_kinase"/>
</dbReference>
<dbReference type="OMA" id="HPWIRIS"/>
<evidence type="ECO:0000256" key="15">
    <source>
        <dbReference type="ARBA" id="ARBA00048679"/>
    </source>
</evidence>
<dbReference type="Proteomes" id="UP000094527">
    <property type="component" value="Unassembled WGS sequence"/>
</dbReference>
<evidence type="ECO:0000256" key="5">
    <source>
        <dbReference type="ARBA" id="ARBA00022553"/>
    </source>
</evidence>
<dbReference type="PROSITE" id="PS00108">
    <property type="entry name" value="PROTEIN_KINASE_ST"/>
    <property type="match status" value="1"/>
</dbReference>
<evidence type="ECO:0000256" key="7">
    <source>
        <dbReference type="ARBA" id="ARBA00022741"/>
    </source>
</evidence>
<evidence type="ECO:0000313" key="20">
    <source>
        <dbReference type="EMBL" id="ODN04159.1"/>
    </source>
</evidence>
<evidence type="ECO:0000256" key="10">
    <source>
        <dbReference type="ARBA" id="ARBA00022843"/>
    </source>
</evidence>
<feature type="compositionally biased region" description="Pro residues" evidence="18">
    <location>
        <begin position="1240"/>
        <end position="1250"/>
    </location>
</feature>
<keyword evidence="7 17" id="KW-0547">Nucleotide-binding</keyword>
<dbReference type="InterPro" id="IPR011009">
    <property type="entry name" value="Kinase-like_dom_sf"/>
</dbReference>
<dbReference type="PANTHER" id="PTHR24058:SF17">
    <property type="entry name" value="HOMEODOMAIN INTERACTING PROTEIN KINASE, ISOFORM D"/>
    <property type="match status" value="1"/>
</dbReference>